<feature type="region of interest" description="Disordered" evidence="1">
    <location>
        <begin position="66"/>
        <end position="111"/>
    </location>
</feature>
<dbReference type="RefSeq" id="XP_054827494.1">
    <property type="nucleotide sequence ID" value="XM_054971519.1"/>
</dbReference>
<evidence type="ECO:0000313" key="3">
    <source>
        <dbReference type="Proteomes" id="UP001190640"/>
    </source>
</evidence>
<organism evidence="3 4">
    <name type="scientific">Eublepharis macularius</name>
    <name type="common">Leopard gecko</name>
    <name type="synonym">Cyrtodactylus macularius</name>
    <dbReference type="NCBI Taxonomy" id="481883"/>
    <lineage>
        <taxon>Eukaryota</taxon>
        <taxon>Metazoa</taxon>
        <taxon>Chordata</taxon>
        <taxon>Craniata</taxon>
        <taxon>Vertebrata</taxon>
        <taxon>Euteleostomi</taxon>
        <taxon>Lepidosauria</taxon>
        <taxon>Squamata</taxon>
        <taxon>Bifurcata</taxon>
        <taxon>Gekkota</taxon>
        <taxon>Eublepharidae</taxon>
        <taxon>Eublepharinae</taxon>
        <taxon>Eublepharis</taxon>
    </lineage>
</organism>
<evidence type="ECO:0000256" key="1">
    <source>
        <dbReference type="SAM" id="MobiDB-lite"/>
    </source>
</evidence>
<dbReference type="Pfam" id="PF15677">
    <property type="entry name" value="CEND1"/>
    <property type="match status" value="1"/>
</dbReference>
<dbReference type="GO" id="GO:0021933">
    <property type="term" value="P:radial glia guided migration of cerebellar granule cell"/>
    <property type="evidence" value="ECO:0007669"/>
    <property type="project" value="TreeGrafter"/>
</dbReference>
<dbReference type="CTD" id="51286"/>
<feature type="compositionally biased region" description="Basic and acidic residues" evidence="1">
    <location>
        <begin position="1"/>
        <end position="15"/>
    </location>
</feature>
<sequence>MESKGSTRSGNKPDTKIASSGKPEKPNPGPTTTTDKKETPPKEQPAPAATTPAKKVAVAAAAAANEATGVNNHSNVKPGSAAAAVEGPESVSHTADSEHKGNNAEESPGNSIFENMKPLIIVGGAAVAVIAVIVGVAVLARKK</sequence>
<dbReference type="Proteomes" id="UP001190640">
    <property type="component" value="Chromosome 2"/>
</dbReference>
<keyword evidence="2" id="KW-1133">Transmembrane helix</keyword>
<feature type="compositionally biased region" description="Low complexity" evidence="1">
    <location>
        <begin position="45"/>
        <end position="54"/>
    </location>
</feature>
<dbReference type="PANTHER" id="PTHR36683">
    <property type="entry name" value="CELL CYCLE EXIT AND NEURONAL DIFFERENTIATION PROTEIN 1"/>
    <property type="match status" value="1"/>
</dbReference>
<dbReference type="AlphaFoldDB" id="A0AA97KQJ0"/>
<proteinExistence type="predicted"/>
<evidence type="ECO:0000313" key="4">
    <source>
        <dbReference type="RefSeq" id="XP_054827494.1"/>
    </source>
</evidence>
<dbReference type="PANTHER" id="PTHR36683:SF1">
    <property type="entry name" value="CELL CYCLE EXIT AND NEURONAL DIFFERENTIATION PROTEIN 1"/>
    <property type="match status" value="1"/>
</dbReference>
<dbReference type="InterPro" id="IPR020162">
    <property type="entry name" value="Cend1"/>
</dbReference>
<dbReference type="GeneID" id="129324325"/>
<feature type="transmembrane region" description="Helical" evidence="2">
    <location>
        <begin position="119"/>
        <end position="140"/>
    </location>
</feature>
<keyword evidence="2" id="KW-0472">Membrane</keyword>
<gene>
    <name evidence="4" type="primary">CEND1</name>
</gene>
<keyword evidence="2" id="KW-0812">Transmembrane</keyword>
<accession>A0AA97KQJ0</accession>
<name>A0AA97KQJ0_EUBMA</name>
<keyword evidence="3" id="KW-1185">Reference proteome</keyword>
<dbReference type="GO" id="GO:0021686">
    <property type="term" value="P:cerebellar granular layer maturation"/>
    <property type="evidence" value="ECO:0007669"/>
    <property type="project" value="TreeGrafter"/>
</dbReference>
<dbReference type="GO" id="GO:0021702">
    <property type="term" value="P:cerebellar Purkinje cell differentiation"/>
    <property type="evidence" value="ECO:0007669"/>
    <property type="project" value="TreeGrafter"/>
</dbReference>
<feature type="region of interest" description="Disordered" evidence="1">
    <location>
        <begin position="1"/>
        <end position="54"/>
    </location>
</feature>
<reference evidence="4" key="1">
    <citation type="submission" date="2025-08" db="UniProtKB">
        <authorList>
            <consortium name="RefSeq"/>
        </authorList>
    </citation>
    <scope>IDENTIFICATION</scope>
    <source>
        <tissue evidence="4">Blood</tissue>
    </source>
</reference>
<evidence type="ECO:0000256" key="2">
    <source>
        <dbReference type="SAM" id="Phobius"/>
    </source>
</evidence>
<dbReference type="KEGG" id="emc:129324325"/>
<protein>
    <submittedName>
        <fullName evidence="4">Cell cycle exit and neuronal differentiation protein 1</fullName>
    </submittedName>
</protein>